<dbReference type="EMBL" id="JBEPMM010000010">
    <property type="protein sequence ID" value="MET3693885.1"/>
    <property type="molecule type" value="Genomic_DNA"/>
</dbReference>
<dbReference type="InterPro" id="IPR011006">
    <property type="entry name" value="CheY-like_superfamily"/>
</dbReference>
<dbReference type="RefSeq" id="WP_238279710.1">
    <property type="nucleotide sequence ID" value="NZ_BPQL01000065.1"/>
</dbReference>
<evidence type="ECO:0000313" key="1">
    <source>
        <dbReference type="EMBL" id="MET3693885.1"/>
    </source>
</evidence>
<sequence length="144" mass="15160">MQAVSRQPLVVLLAGDELTRCITTSCLEMSGYDVIGARTAGEVEALLLAQPGQRRVDVLVTDADVRDTVDGLSLADVARCLDPTVGVVYTARSPRRLESGPMVPGALCLRTPYHGHQLVALIVEILAAASRAGLALPADLDRAA</sequence>
<name>A0ABV2LAX9_9HYPH</name>
<keyword evidence="2" id="KW-1185">Reference proteome</keyword>
<dbReference type="Proteomes" id="UP001549145">
    <property type="component" value="Unassembled WGS sequence"/>
</dbReference>
<proteinExistence type="predicted"/>
<protein>
    <submittedName>
        <fullName evidence="1">DNA-binding response OmpR family regulator</fullName>
    </submittedName>
</protein>
<accession>A0ABV2LAX9</accession>
<evidence type="ECO:0000313" key="2">
    <source>
        <dbReference type="Proteomes" id="UP001549145"/>
    </source>
</evidence>
<dbReference type="GO" id="GO:0003677">
    <property type="term" value="F:DNA binding"/>
    <property type="evidence" value="ECO:0007669"/>
    <property type="project" value="UniProtKB-KW"/>
</dbReference>
<comment type="caution">
    <text evidence="1">The sequence shown here is derived from an EMBL/GenBank/DDBJ whole genome shotgun (WGS) entry which is preliminary data.</text>
</comment>
<organism evidence="1 2">
    <name type="scientific">Methylobacterium goesingense</name>
    <dbReference type="NCBI Taxonomy" id="243690"/>
    <lineage>
        <taxon>Bacteria</taxon>
        <taxon>Pseudomonadati</taxon>
        <taxon>Pseudomonadota</taxon>
        <taxon>Alphaproteobacteria</taxon>
        <taxon>Hyphomicrobiales</taxon>
        <taxon>Methylobacteriaceae</taxon>
        <taxon>Methylobacterium</taxon>
    </lineage>
</organism>
<dbReference type="SUPFAM" id="SSF52172">
    <property type="entry name" value="CheY-like"/>
    <property type="match status" value="1"/>
</dbReference>
<gene>
    <name evidence="1" type="ORF">ABID43_003439</name>
</gene>
<dbReference type="Gene3D" id="3.40.50.2300">
    <property type="match status" value="1"/>
</dbReference>
<reference evidence="1 2" key="1">
    <citation type="submission" date="2024-06" db="EMBL/GenBank/DDBJ databases">
        <title>Genomic Encyclopedia of Type Strains, Phase IV (KMG-IV): sequencing the most valuable type-strain genomes for metagenomic binning, comparative biology and taxonomic classification.</title>
        <authorList>
            <person name="Goeker M."/>
        </authorList>
    </citation>
    <scope>NUCLEOTIDE SEQUENCE [LARGE SCALE GENOMIC DNA]</scope>
    <source>
        <strain evidence="1 2">DSM 21331</strain>
    </source>
</reference>
<keyword evidence="1" id="KW-0238">DNA-binding</keyword>